<feature type="chain" id="PRO_5004651354" evidence="2">
    <location>
        <begin position="17"/>
        <end position="635"/>
    </location>
</feature>
<dbReference type="Pfam" id="PF23865">
    <property type="entry name" value="DUF7223"/>
    <property type="match status" value="1"/>
</dbReference>
<evidence type="ECO:0000256" key="2">
    <source>
        <dbReference type="SAM" id="SignalP"/>
    </source>
</evidence>
<evidence type="ECO:0000313" key="6">
    <source>
        <dbReference type="Proteomes" id="UP000018144"/>
    </source>
</evidence>
<feature type="compositionally biased region" description="Low complexity" evidence="1">
    <location>
        <begin position="259"/>
        <end position="279"/>
    </location>
</feature>
<protein>
    <submittedName>
        <fullName evidence="5">Similar to GPI anchored protein [Ajellomyces dermatitidis SLH14081] acc. no. XP_002622069</fullName>
    </submittedName>
</protein>
<keyword evidence="2" id="KW-0732">Signal</keyword>
<dbReference type="Pfam" id="PF22974">
    <property type="entry name" value="DUF7029"/>
    <property type="match status" value="1"/>
</dbReference>
<dbReference type="EMBL" id="HF935699">
    <property type="protein sequence ID" value="CCX12340.1"/>
    <property type="molecule type" value="Genomic_DNA"/>
</dbReference>
<gene>
    <name evidence="5" type="ORF">PCON_11934</name>
</gene>
<feature type="signal peptide" evidence="2">
    <location>
        <begin position="1"/>
        <end position="16"/>
    </location>
</feature>
<organism evidence="5 6">
    <name type="scientific">Pyronema omphalodes (strain CBS 100304)</name>
    <name type="common">Pyronema confluens</name>
    <dbReference type="NCBI Taxonomy" id="1076935"/>
    <lineage>
        <taxon>Eukaryota</taxon>
        <taxon>Fungi</taxon>
        <taxon>Dikarya</taxon>
        <taxon>Ascomycota</taxon>
        <taxon>Pezizomycotina</taxon>
        <taxon>Pezizomycetes</taxon>
        <taxon>Pezizales</taxon>
        <taxon>Pyronemataceae</taxon>
        <taxon>Pyronema</taxon>
    </lineage>
</organism>
<feature type="compositionally biased region" description="Polar residues" evidence="1">
    <location>
        <begin position="197"/>
        <end position="208"/>
    </location>
</feature>
<dbReference type="AlphaFoldDB" id="U4L786"/>
<evidence type="ECO:0000259" key="3">
    <source>
        <dbReference type="Pfam" id="PF22974"/>
    </source>
</evidence>
<evidence type="ECO:0000313" key="5">
    <source>
        <dbReference type="EMBL" id="CCX12340.1"/>
    </source>
</evidence>
<evidence type="ECO:0000259" key="4">
    <source>
        <dbReference type="Pfam" id="PF23865"/>
    </source>
</evidence>
<name>U4L786_PYROM</name>
<dbReference type="InterPro" id="IPR055647">
    <property type="entry name" value="DUF7223"/>
</dbReference>
<dbReference type="InterPro" id="IPR054293">
    <property type="entry name" value="DUF7029"/>
</dbReference>
<feature type="region of interest" description="Disordered" evidence="1">
    <location>
        <begin position="197"/>
        <end position="279"/>
    </location>
</feature>
<keyword evidence="6" id="KW-1185">Reference proteome</keyword>
<dbReference type="Proteomes" id="UP000018144">
    <property type="component" value="Unassembled WGS sequence"/>
</dbReference>
<feature type="domain" description="DUF7223" evidence="4">
    <location>
        <begin position="296"/>
        <end position="506"/>
    </location>
</feature>
<evidence type="ECO:0000256" key="1">
    <source>
        <dbReference type="SAM" id="MobiDB-lite"/>
    </source>
</evidence>
<feature type="domain" description="DUF7029" evidence="3">
    <location>
        <begin position="91"/>
        <end position="197"/>
    </location>
</feature>
<dbReference type="OrthoDB" id="5382170at2759"/>
<reference evidence="5 6" key="1">
    <citation type="journal article" date="2013" name="PLoS Genet.">
        <title>The genome and development-dependent transcriptomes of Pyronema confluens: a window into fungal evolution.</title>
        <authorList>
            <person name="Traeger S."/>
            <person name="Altegoer F."/>
            <person name="Freitag M."/>
            <person name="Gabaldon T."/>
            <person name="Kempken F."/>
            <person name="Kumar A."/>
            <person name="Marcet-Houben M."/>
            <person name="Poggeler S."/>
            <person name="Stajich J.E."/>
            <person name="Nowrousian M."/>
        </authorList>
    </citation>
    <scope>NUCLEOTIDE SEQUENCE [LARGE SCALE GENOMIC DNA]</scope>
    <source>
        <strain evidence="6">CBS 100304</strain>
        <tissue evidence="5">Vegetative mycelium</tissue>
    </source>
</reference>
<proteinExistence type="predicted"/>
<accession>U4L786</accession>
<sequence length="635" mass="67639">MHLLQSLFLFATAAAAITTDIEVLSAADSTPQPRVLKPISRLRARSSIPRSPPSFSPRDSVELSYSEDPLQSAHAAIGEPIYHASLTLHSHPGHKILVLESIEPFLVSNGITCDNTRVSIVFSSEADALAAESVWRDEVKNGMVVVTEHSYAGCKGQTKGDRGVFMAQSVSIDPESHPPTVKLTTVPLTWQQAASRMSVSLDHSPSSKLDQELRRRQASNGTQEENSKAEFKKLSLNSTGIPDRVQLYPFPVGDGASDTTGEPTTTPGANTAAAPAATNGVAKNAPGDVGKQSAVKTDIGVTCVGCGTSGSMLVKAAFDMNIDPLDLDNDDNRLITINAASLYMELDSDFKAIANLELYAGVSTSLSFVKSVFPFGRMMLTPFRLGGVLSIGPIFDFQVAMDIAGPKGSVNMTYGAELTVPKGARANLTYGAEMNHSYASGWDTTGVKEIPFNLTSLDGEFSLGVNLTARPSFTFGIQLLEGVLATIDAGFELDLPKLYAKATAVTTIKIASGLGFEMRAVSNLEAGSLDGKLPALIDQTFSYPLLSKEFPAKDLCFGFDKQNLGKIYNITEEKPTVDKVKVQALLDKGGELPSGVDPSLFPAKSKETGKKSGAANIRVGTWRMLMAVGVAFFLL</sequence>